<dbReference type="GO" id="GO:1990837">
    <property type="term" value="F:sequence-specific double-stranded DNA binding"/>
    <property type="evidence" value="ECO:0007669"/>
    <property type="project" value="UniProtKB-ARBA"/>
</dbReference>
<reference evidence="9 10" key="1">
    <citation type="submission" date="2024-09" db="EMBL/GenBank/DDBJ databases">
        <title>A chromosome-level genome assembly of Gray's grenadier anchovy, Coilia grayii.</title>
        <authorList>
            <person name="Fu Z."/>
        </authorList>
    </citation>
    <scope>NUCLEOTIDE SEQUENCE [LARGE SCALE GENOMIC DNA]</scope>
    <source>
        <strain evidence="9">G4</strain>
        <tissue evidence="9">Muscle</tissue>
    </source>
</reference>
<keyword evidence="6" id="KW-0539">Nucleus</keyword>
<dbReference type="InterPro" id="IPR013087">
    <property type="entry name" value="Znf_C2H2_type"/>
</dbReference>
<dbReference type="Pfam" id="PF13912">
    <property type="entry name" value="zf-C2H2_6"/>
    <property type="match status" value="1"/>
</dbReference>
<keyword evidence="5" id="KW-0862">Zinc</keyword>
<keyword evidence="2" id="KW-0479">Metal-binding</keyword>
<dbReference type="PROSITE" id="PS50157">
    <property type="entry name" value="ZINC_FINGER_C2H2_2"/>
    <property type="match status" value="1"/>
</dbReference>
<dbReference type="Gene3D" id="3.30.160.60">
    <property type="entry name" value="Classic Zinc Finger"/>
    <property type="match status" value="1"/>
</dbReference>
<dbReference type="Proteomes" id="UP001591681">
    <property type="component" value="Unassembled WGS sequence"/>
</dbReference>
<evidence type="ECO:0000256" key="1">
    <source>
        <dbReference type="ARBA" id="ARBA00004123"/>
    </source>
</evidence>
<dbReference type="GO" id="GO:0005634">
    <property type="term" value="C:nucleus"/>
    <property type="evidence" value="ECO:0007669"/>
    <property type="project" value="UniProtKB-SubCell"/>
</dbReference>
<dbReference type="SMART" id="SM00355">
    <property type="entry name" value="ZnF_C2H2"/>
    <property type="match status" value="1"/>
</dbReference>
<feature type="domain" description="C2H2-type" evidence="8">
    <location>
        <begin position="7"/>
        <end position="34"/>
    </location>
</feature>
<evidence type="ECO:0000259" key="8">
    <source>
        <dbReference type="PROSITE" id="PS50157"/>
    </source>
</evidence>
<organism evidence="9 10">
    <name type="scientific">Coilia grayii</name>
    <name type="common">Gray's grenadier anchovy</name>
    <dbReference type="NCBI Taxonomy" id="363190"/>
    <lineage>
        <taxon>Eukaryota</taxon>
        <taxon>Metazoa</taxon>
        <taxon>Chordata</taxon>
        <taxon>Craniata</taxon>
        <taxon>Vertebrata</taxon>
        <taxon>Euteleostomi</taxon>
        <taxon>Actinopterygii</taxon>
        <taxon>Neopterygii</taxon>
        <taxon>Teleostei</taxon>
        <taxon>Clupei</taxon>
        <taxon>Clupeiformes</taxon>
        <taxon>Clupeoidei</taxon>
        <taxon>Engraulidae</taxon>
        <taxon>Coilinae</taxon>
        <taxon>Coilia</taxon>
    </lineage>
</organism>
<keyword evidence="3" id="KW-0677">Repeat</keyword>
<sequence>MDLKKSHECEVCNKRFTEKSNLTRHMKLHYPNEHACDVCGKSFSSTPQLNLNEQMKSQKEFLLEYVKDFHSVTCLVEKKLKEKKVASWSSISQYDFNYASNVELLAVAGQLLDESEVSVSTQITTLGQLTPAAIT</sequence>
<evidence type="ECO:0000256" key="4">
    <source>
        <dbReference type="ARBA" id="ARBA00022771"/>
    </source>
</evidence>
<comment type="caution">
    <text evidence="9">The sequence shown here is derived from an EMBL/GenBank/DDBJ whole genome shotgun (WGS) entry which is preliminary data.</text>
</comment>
<evidence type="ECO:0000313" key="10">
    <source>
        <dbReference type="Proteomes" id="UP001591681"/>
    </source>
</evidence>
<evidence type="ECO:0000256" key="6">
    <source>
        <dbReference type="ARBA" id="ARBA00023242"/>
    </source>
</evidence>
<evidence type="ECO:0000256" key="7">
    <source>
        <dbReference type="PROSITE-ProRule" id="PRU00042"/>
    </source>
</evidence>
<evidence type="ECO:0000313" key="9">
    <source>
        <dbReference type="EMBL" id="KAL2104401.1"/>
    </source>
</evidence>
<dbReference type="PANTHER" id="PTHR24394">
    <property type="entry name" value="ZINC FINGER PROTEIN"/>
    <property type="match status" value="1"/>
</dbReference>
<dbReference type="FunFam" id="3.30.160.60:FF:000303">
    <property type="entry name" value="Zinc finger protein 41"/>
    <property type="match status" value="1"/>
</dbReference>
<dbReference type="EMBL" id="JBHFQA010000001">
    <property type="protein sequence ID" value="KAL2104401.1"/>
    <property type="molecule type" value="Genomic_DNA"/>
</dbReference>
<evidence type="ECO:0000256" key="3">
    <source>
        <dbReference type="ARBA" id="ARBA00022737"/>
    </source>
</evidence>
<comment type="subcellular location">
    <subcellularLocation>
        <location evidence="1">Nucleus</location>
    </subcellularLocation>
</comment>
<evidence type="ECO:0000256" key="5">
    <source>
        <dbReference type="ARBA" id="ARBA00022833"/>
    </source>
</evidence>
<accession>A0ABD1KZI4</accession>
<dbReference type="PROSITE" id="PS00028">
    <property type="entry name" value="ZINC_FINGER_C2H2_1"/>
    <property type="match status" value="1"/>
</dbReference>
<keyword evidence="4 7" id="KW-0863">Zinc-finger</keyword>
<dbReference type="Pfam" id="PF00096">
    <property type="entry name" value="zf-C2H2"/>
    <property type="match status" value="1"/>
</dbReference>
<dbReference type="SUPFAM" id="SSF57667">
    <property type="entry name" value="beta-beta-alpha zinc fingers"/>
    <property type="match status" value="1"/>
</dbReference>
<dbReference type="PANTHER" id="PTHR24394:SF44">
    <property type="entry name" value="ZINC FINGER PROTEIN 271-LIKE"/>
    <property type="match status" value="1"/>
</dbReference>
<name>A0ABD1KZI4_9TELE</name>
<protein>
    <recommendedName>
        <fullName evidence="8">C2H2-type domain-containing protein</fullName>
    </recommendedName>
</protein>
<dbReference type="AlphaFoldDB" id="A0ABD1KZI4"/>
<keyword evidence="10" id="KW-1185">Reference proteome</keyword>
<proteinExistence type="predicted"/>
<evidence type="ECO:0000256" key="2">
    <source>
        <dbReference type="ARBA" id="ARBA00022723"/>
    </source>
</evidence>
<dbReference type="GO" id="GO:0008270">
    <property type="term" value="F:zinc ion binding"/>
    <property type="evidence" value="ECO:0007669"/>
    <property type="project" value="UniProtKB-KW"/>
</dbReference>
<gene>
    <name evidence="9" type="ORF">ACEWY4_001269</name>
</gene>
<dbReference type="InterPro" id="IPR036236">
    <property type="entry name" value="Znf_C2H2_sf"/>
</dbReference>